<evidence type="ECO:0000313" key="6">
    <source>
        <dbReference type="Proteomes" id="UP000787625"/>
    </source>
</evidence>
<dbReference type="InterPro" id="IPR045600">
    <property type="entry name" value="RelA/SpoT_AH_RIS"/>
</dbReference>
<evidence type="ECO:0000259" key="4">
    <source>
        <dbReference type="PROSITE" id="PS51880"/>
    </source>
</evidence>
<dbReference type="Pfam" id="PF02824">
    <property type="entry name" value="TGS"/>
    <property type="match status" value="1"/>
</dbReference>
<dbReference type="PROSITE" id="PS51257">
    <property type="entry name" value="PROKAR_LIPOPROTEIN"/>
    <property type="match status" value="1"/>
</dbReference>
<dbReference type="InterPro" id="IPR012676">
    <property type="entry name" value="TGS-like"/>
</dbReference>
<protein>
    <submittedName>
        <fullName evidence="5">RelA/SpoT family protein</fullName>
    </submittedName>
</protein>
<dbReference type="PROSITE" id="PS51671">
    <property type="entry name" value="ACT"/>
    <property type="match status" value="1"/>
</dbReference>
<gene>
    <name evidence="5" type="ORF">IAA93_05455</name>
</gene>
<dbReference type="Gene3D" id="1.10.3210.10">
    <property type="entry name" value="Hypothetical protein af1432"/>
    <property type="match status" value="1"/>
</dbReference>
<dbReference type="SMART" id="SM00954">
    <property type="entry name" value="RelA_SpoT"/>
    <property type="match status" value="1"/>
</dbReference>
<evidence type="ECO:0000256" key="2">
    <source>
        <dbReference type="SAM" id="MobiDB-lite"/>
    </source>
</evidence>
<dbReference type="Gene3D" id="3.10.20.30">
    <property type="match status" value="1"/>
</dbReference>
<feature type="domain" description="TGS" evidence="4">
    <location>
        <begin position="403"/>
        <end position="464"/>
    </location>
</feature>
<dbReference type="PANTHER" id="PTHR21262">
    <property type="entry name" value="GUANOSINE-3',5'-BIS DIPHOSPHATE 3'-PYROPHOSPHOHYDROLASE"/>
    <property type="match status" value="1"/>
</dbReference>
<feature type="region of interest" description="Disordered" evidence="2">
    <location>
        <begin position="559"/>
        <end position="582"/>
    </location>
</feature>
<dbReference type="Pfam" id="PF13328">
    <property type="entry name" value="HD_4"/>
    <property type="match status" value="1"/>
</dbReference>
<sequence length="739" mass="83831">MRAKSYFTQYERAMLPSLVGQLASACNGCISDDEYHKVKRCLINAAADGRMPRNNFDMNPIIQSLQTAYIVATEIRNDREALLAILLHTPVRYGFYDGKMIAEDFGESVATIINGLIKTNEVYQKSPVVESDNFKDLIMSFASDMRVILIMIADRVNIMRQIRDTANVTDREKVSNEAKYLYAPLAHKLGLYKLKTELEDLSVKYLYHDIYYAIKDKLNQTKAARDRYIAKFIAPVEQRLKQSGLKFHIKGRTKSIHSIWNKMKKQNVEFEGIYDLFAIRIILDSQPEDEKKDCWVAYSIVTDMYPPNPKRLRDWLSVPKSNGYESLHITVMGPEGKWVEVQIRTERMDEIAERGLAAHWRYKGIKSENEMDGWLTSIREALESNTNSNDELIDQFKVNLYKDDVFIFTPKGDLIRMPKGSTLLDFAFSIHSNIGSHCTGGKVNGKIVPIRHRLSNGDQVEVLTSPSQLPKQDWLAVAVTSKARSKIRQVLKENANKQANLAKEALQRKFKNRKIEADAGLLSKLIATMGFKDETLFYQAVGEGRLDANTVVDRYIEATNRQSESQTDEPQRSAGSFDLHHNANHQGKADGDILLIDKDLKGLDYKLAKCCNPIYGDDIFAYTTSGSGIKIHRTDCPNAKTLHERYGYRILKAKWNGETGKSQFDIILKVVGQDNIGIVTNMTGLINKETDTVLRSISITSNDGMFSGMMTISVRDKSNLDNLIKKLKAIRGVMQIERS</sequence>
<dbReference type="CDD" id="cd05399">
    <property type="entry name" value="NT_Rel-Spo_like"/>
    <property type="match status" value="1"/>
</dbReference>
<organism evidence="5 6">
    <name type="scientific">Candidatus Avibacteroides avistercoris</name>
    <dbReference type="NCBI Taxonomy" id="2840690"/>
    <lineage>
        <taxon>Bacteria</taxon>
        <taxon>Pseudomonadati</taxon>
        <taxon>Bacteroidota</taxon>
        <taxon>Bacteroidia</taxon>
        <taxon>Bacteroidales</taxon>
        <taxon>Bacteroidaceae</taxon>
        <taxon>Bacteroidaceae incertae sedis</taxon>
        <taxon>Candidatus Avibacteroides</taxon>
    </lineage>
</organism>
<dbReference type="SUPFAM" id="SSF109604">
    <property type="entry name" value="HD-domain/PDEase-like"/>
    <property type="match status" value="1"/>
</dbReference>
<dbReference type="InterPro" id="IPR004095">
    <property type="entry name" value="TGS"/>
</dbReference>
<name>A0A9D2ZUJ9_9BACT</name>
<evidence type="ECO:0000313" key="5">
    <source>
        <dbReference type="EMBL" id="HJD53152.1"/>
    </source>
</evidence>
<dbReference type="Proteomes" id="UP000787625">
    <property type="component" value="Unassembled WGS sequence"/>
</dbReference>
<dbReference type="InterPro" id="IPR012675">
    <property type="entry name" value="Beta-grasp_dom_sf"/>
</dbReference>
<dbReference type="GO" id="GO:0005886">
    <property type="term" value="C:plasma membrane"/>
    <property type="evidence" value="ECO:0007669"/>
    <property type="project" value="TreeGrafter"/>
</dbReference>
<dbReference type="PROSITE" id="PS51880">
    <property type="entry name" value="TGS"/>
    <property type="match status" value="1"/>
</dbReference>
<dbReference type="CDD" id="cd01668">
    <property type="entry name" value="TGS_RSH"/>
    <property type="match status" value="1"/>
</dbReference>
<dbReference type="EMBL" id="DWUP01000116">
    <property type="protein sequence ID" value="HJD53152.1"/>
    <property type="molecule type" value="Genomic_DNA"/>
</dbReference>
<reference evidence="5" key="2">
    <citation type="submission" date="2021-04" db="EMBL/GenBank/DDBJ databases">
        <authorList>
            <person name="Gilroy R."/>
        </authorList>
    </citation>
    <scope>NUCLEOTIDE SEQUENCE</scope>
    <source>
        <strain evidence="5">MalCec1-1739</strain>
    </source>
</reference>
<dbReference type="SUPFAM" id="SSF81301">
    <property type="entry name" value="Nucleotidyltransferase"/>
    <property type="match status" value="1"/>
</dbReference>
<dbReference type="Pfam" id="PF13291">
    <property type="entry name" value="ACT_4"/>
    <property type="match status" value="1"/>
</dbReference>
<dbReference type="NCBIfam" id="TIGR00691">
    <property type="entry name" value="spoT_relA"/>
    <property type="match status" value="1"/>
</dbReference>
<dbReference type="AlphaFoldDB" id="A0A9D2ZUJ9"/>
<comment type="caution">
    <text evidence="5">The sequence shown here is derived from an EMBL/GenBank/DDBJ whole genome shotgun (WGS) entry which is preliminary data.</text>
</comment>
<dbReference type="Gene3D" id="3.30.70.260">
    <property type="match status" value="1"/>
</dbReference>
<dbReference type="SUPFAM" id="SSF55021">
    <property type="entry name" value="ACT-like"/>
    <property type="match status" value="1"/>
</dbReference>
<dbReference type="InterPro" id="IPR045865">
    <property type="entry name" value="ACT-like_dom_sf"/>
</dbReference>
<dbReference type="Pfam" id="PF04607">
    <property type="entry name" value="RelA_SpoT"/>
    <property type="match status" value="1"/>
</dbReference>
<dbReference type="Gene3D" id="3.30.460.10">
    <property type="entry name" value="Beta Polymerase, domain 2"/>
    <property type="match status" value="1"/>
</dbReference>
<dbReference type="FunFam" id="3.10.20.30:FF:000002">
    <property type="entry name" value="GTP pyrophosphokinase (RelA/SpoT)"/>
    <property type="match status" value="1"/>
</dbReference>
<dbReference type="SUPFAM" id="SSF81271">
    <property type="entry name" value="TGS-like"/>
    <property type="match status" value="1"/>
</dbReference>
<dbReference type="InterPro" id="IPR004811">
    <property type="entry name" value="RelA/Spo_fam"/>
</dbReference>
<dbReference type="InterPro" id="IPR002912">
    <property type="entry name" value="ACT_dom"/>
</dbReference>
<comment type="similarity">
    <text evidence="1">Belongs to the relA/spoT family.</text>
</comment>
<dbReference type="InterPro" id="IPR033655">
    <property type="entry name" value="TGS_RelA/SpoT"/>
</dbReference>
<accession>A0A9D2ZUJ9</accession>
<evidence type="ECO:0000259" key="3">
    <source>
        <dbReference type="PROSITE" id="PS51671"/>
    </source>
</evidence>
<dbReference type="Pfam" id="PF19296">
    <property type="entry name" value="RelA_AH_RIS"/>
    <property type="match status" value="1"/>
</dbReference>
<dbReference type="GO" id="GO:0015969">
    <property type="term" value="P:guanosine tetraphosphate metabolic process"/>
    <property type="evidence" value="ECO:0007669"/>
    <property type="project" value="InterPro"/>
</dbReference>
<feature type="domain" description="ACT" evidence="3">
    <location>
        <begin position="667"/>
        <end position="739"/>
    </location>
</feature>
<dbReference type="InterPro" id="IPR043519">
    <property type="entry name" value="NT_sf"/>
</dbReference>
<evidence type="ECO:0000256" key="1">
    <source>
        <dbReference type="RuleBase" id="RU003847"/>
    </source>
</evidence>
<proteinExistence type="inferred from homology"/>
<reference evidence="5" key="1">
    <citation type="journal article" date="2021" name="PeerJ">
        <title>Extensive microbial diversity within the chicken gut microbiome revealed by metagenomics and culture.</title>
        <authorList>
            <person name="Gilroy R."/>
            <person name="Ravi A."/>
            <person name="Getino M."/>
            <person name="Pursley I."/>
            <person name="Horton D.L."/>
            <person name="Alikhan N.F."/>
            <person name="Baker D."/>
            <person name="Gharbi K."/>
            <person name="Hall N."/>
            <person name="Watson M."/>
            <person name="Adriaenssens E.M."/>
            <person name="Foster-Nyarko E."/>
            <person name="Jarju S."/>
            <person name="Secka A."/>
            <person name="Antonio M."/>
            <person name="Oren A."/>
            <person name="Chaudhuri R.R."/>
            <person name="La Ragione R."/>
            <person name="Hildebrand F."/>
            <person name="Pallen M.J."/>
        </authorList>
    </citation>
    <scope>NUCLEOTIDE SEQUENCE</scope>
    <source>
        <strain evidence="5">MalCec1-1739</strain>
    </source>
</reference>
<dbReference type="InterPro" id="IPR007685">
    <property type="entry name" value="RelA_SpoT"/>
</dbReference>
<comment type="function">
    <text evidence="1">In eubacteria ppGpp (guanosine 3'-diphosphate 5'-diphosphate) is a mediator of the stringent response that coordinates a variety of cellular activities in response to changes in nutritional abundance.</text>
</comment>
<dbReference type="PANTHER" id="PTHR21262:SF31">
    <property type="entry name" value="GTP PYROPHOSPHOKINASE"/>
    <property type="match status" value="1"/>
</dbReference>